<dbReference type="EC" id="3.5.1.16" evidence="11"/>
<accession>A0A7X6GXM9</accession>
<dbReference type="NCBIfam" id="TIGR01892">
    <property type="entry name" value="AcOrn-deacetyl"/>
    <property type="match status" value="1"/>
</dbReference>
<dbReference type="InterPro" id="IPR002933">
    <property type="entry name" value="Peptidase_M20"/>
</dbReference>
<reference evidence="11 12" key="1">
    <citation type="submission" date="2020-04" db="EMBL/GenBank/DDBJ databases">
        <authorList>
            <person name="Yoon J."/>
        </authorList>
    </citation>
    <scope>NUCLEOTIDE SEQUENCE [LARGE SCALE GENOMIC DNA]</scope>
    <source>
        <strain evidence="11 12">KMU-115</strain>
    </source>
</reference>
<feature type="domain" description="Peptidase M20 dimerisation" evidence="10">
    <location>
        <begin position="173"/>
        <end position="283"/>
    </location>
</feature>
<dbReference type="InterPro" id="IPR050072">
    <property type="entry name" value="Peptidase_M20A"/>
</dbReference>
<evidence type="ECO:0000259" key="10">
    <source>
        <dbReference type="Pfam" id="PF07687"/>
    </source>
</evidence>
<keyword evidence="12" id="KW-1185">Reference proteome</keyword>
<keyword evidence="5" id="KW-0028">Amino-acid biosynthesis</keyword>
<dbReference type="NCBIfam" id="NF005710">
    <property type="entry name" value="PRK07522.1"/>
    <property type="match status" value="1"/>
</dbReference>
<comment type="similarity">
    <text evidence="2">Belongs to the peptidase M20A family. ArgE subfamily.</text>
</comment>
<dbReference type="InterPro" id="IPR011650">
    <property type="entry name" value="Peptidase_M20_dimer"/>
</dbReference>
<evidence type="ECO:0000256" key="4">
    <source>
        <dbReference type="ARBA" id="ARBA00022571"/>
    </source>
</evidence>
<dbReference type="SUPFAM" id="SSF53187">
    <property type="entry name" value="Zn-dependent exopeptidases"/>
    <property type="match status" value="1"/>
</dbReference>
<dbReference type="RefSeq" id="WP_168621897.1">
    <property type="nucleotide sequence ID" value="NZ_JAAZQQ010000001.1"/>
</dbReference>
<evidence type="ECO:0000256" key="6">
    <source>
        <dbReference type="ARBA" id="ARBA00022723"/>
    </source>
</evidence>
<dbReference type="Pfam" id="PF07687">
    <property type="entry name" value="M20_dimer"/>
    <property type="match status" value="1"/>
</dbReference>
<dbReference type="EMBL" id="JAAZQQ010000001">
    <property type="protein sequence ID" value="NKX43534.1"/>
    <property type="molecule type" value="Genomic_DNA"/>
</dbReference>
<dbReference type="SUPFAM" id="SSF55031">
    <property type="entry name" value="Bacterial exopeptidase dimerisation domain"/>
    <property type="match status" value="1"/>
</dbReference>
<name>A0A7X6GXM9_9RHOB</name>
<dbReference type="AlphaFoldDB" id="A0A7X6GXM9"/>
<organism evidence="11 12">
    <name type="scientific">Roseicyclus persicicus</name>
    <dbReference type="NCBI Taxonomy" id="2650661"/>
    <lineage>
        <taxon>Bacteria</taxon>
        <taxon>Pseudomonadati</taxon>
        <taxon>Pseudomonadota</taxon>
        <taxon>Alphaproteobacteria</taxon>
        <taxon>Rhodobacterales</taxon>
        <taxon>Roseobacteraceae</taxon>
        <taxon>Roseicyclus</taxon>
    </lineage>
</organism>
<evidence type="ECO:0000256" key="5">
    <source>
        <dbReference type="ARBA" id="ARBA00022605"/>
    </source>
</evidence>
<dbReference type="CDD" id="cd03894">
    <property type="entry name" value="M20_ArgE"/>
    <property type="match status" value="1"/>
</dbReference>
<evidence type="ECO:0000313" key="11">
    <source>
        <dbReference type="EMBL" id="NKX43534.1"/>
    </source>
</evidence>
<dbReference type="PANTHER" id="PTHR43808:SF31">
    <property type="entry name" value="N-ACETYL-L-CITRULLINE DEACETYLASE"/>
    <property type="match status" value="1"/>
</dbReference>
<dbReference type="InterPro" id="IPR036264">
    <property type="entry name" value="Bact_exopeptidase_dim_dom"/>
</dbReference>
<comment type="cofactor">
    <cofactor evidence="1">
        <name>Zn(2+)</name>
        <dbReference type="ChEBI" id="CHEBI:29105"/>
    </cofactor>
</comment>
<evidence type="ECO:0000256" key="1">
    <source>
        <dbReference type="ARBA" id="ARBA00001947"/>
    </source>
</evidence>
<dbReference type="PANTHER" id="PTHR43808">
    <property type="entry name" value="ACETYLORNITHINE DEACETYLASE"/>
    <property type="match status" value="1"/>
</dbReference>
<dbReference type="InterPro" id="IPR001261">
    <property type="entry name" value="ArgE/DapE_CS"/>
</dbReference>
<dbReference type="PROSITE" id="PS00759">
    <property type="entry name" value="ARGE_DAPE_CPG2_2"/>
    <property type="match status" value="1"/>
</dbReference>
<dbReference type="Proteomes" id="UP000526408">
    <property type="component" value="Unassembled WGS sequence"/>
</dbReference>
<dbReference type="GO" id="GO:0046872">
    <property type="term" value="F:metal ion binding"/>
    <property type="evidence" value="ECO:0007669"/>
    <property type="project" value="UniProtKB-KW"/>
</dbReference>
<proteinExistence type="inferred from homology"/>
<dbReference type="GO" id="GO:0008777">
    <property type="term" value="F:acetylornithine deacetylase activity"/>
    <property type="evidence" value="ECO:0007669"/>
    <property type="project" value="UniProtKB-EC"/>
</dbReference>
<evidence type="ECO:0000256" key="9">
    <source>
        <dbReference type="ARBA" id="ARBA00023285"/>
    </source>
</evidence>
<evidence type="ECO:0000313" key="12">
    <source>
        <dbReference type="Proteomes" id="UP000526408"/>
    </source>
</evidence>
<evidence type="ECO:0000256" key="2">
    <source>
        <dbReference type="ARBA" id="ARBA00005691"/>
    </source>
</evidence>
<keyword evidence="4" id="KW-0055">Arginine biosynthesis</keyword>
<keyword evidence="8" id="KW-0862">Zinc</keyword>
<dbReference type="Pfam" id="PF01546">
    <property type="entry name" value="Peptidase_M20"/>
    <property type="match status" value="1"/>
</dbReference>
<dbReference type="Gene3D" id="3.30.70.360">
    <property type="match status" value="1"/>
</dbReference>
<keyword evidence="7 11" id="KW-0378">Hydrolase</keyword>
<evidence type="ECO:0000256" key="8">
    <source>
        <dbReference type="ARBA" id="ARBA00022833"/>
    </source>
</evidence>
<sequence length="386" mass="41336">MTDVLSPRALLDKLVSFPTVSRDSNLALVDWVQDYLAGHGIASWRDYDETGQKASLYAHVGPAIEGGVILSGHTDVVPVDGQDWVTDPFTVVEKDGKLYGRGTCDMKGFDALALWATVEAHRRGVKRPLQLCLSRDEEIGCTGAPPMIEAMQAHMPRASMAIIGEPTEWGIVNGHKGGVGFDLHFRGFEVHSSIAYTGVSAIMEAARLIDWANDVNVENAAKADPANAYDPPYTSLHVGMIKGGTAHNITAKDCTFVLSARTIPAEPNAEWAARIRAEIDRIAAGMTAVRPEAGITAVPRWDVPGLKAEVEGEAEALVRRLTGENGSGVVSYGTEAGQFQAAGYSAVVCGPGNIAQAHQPNEYMTVAQFEKGQAFMAKLLDHLQEG</sequence>
<keyword evidence="9" id="KW-0170">Cobalt</keyword>
<comment type="caution">
    <text evidence="11">The sequence shown here is derived from an EMBL/GenBank/DDBJ whole genome shotgun (WGS) entry which is preliminary data.</text>
</comment>
<keyword evidence="3" id="KW-0963">Cytoplasm</keyword>
<evidence type="ECO:0000256" key="7">
    <source>
        <dbReference type="ARBA" id="ARBA00022801"/>
    </source>
</evidence>
<protein>
    <submittedName>
        <fullName evidence="11">Acetylornithine deacetylase</fullName>
        <ecNumber evidence="11">3.5.1.16</ecNumber>
    </submittedName>
</protein>
<dbReference type="Gene3D" id="3.40.630.10">
    <property type="entry name" value="Zn peptidases"/>
    <property type="match status" value="1"/>
</dbReference>
<dbReference type="GO" id="GO:0006526">
    <property type="term" value="P:L-arginine biosynthetic process"/>
    <property type="evidence" value="ECO:0007669"/>
    <property type="project" value="UniProtKB-KW"/>
</dbReference>
<keyword evidence="6" id="KW-0479">Metal-binding</keyword>
<gene>
    <name evidence="11" type="primary">argE</name>
    <name evidence="11" type="ORF">HCU73_02940</name>
</gene>
<dbReference type="InterPro" id="IPR010169">
    <property type="entry name" value="AcOrn-deacetyl"/>
</dbReference>
<evidence type="ECO:0000256" key="3">
    <source>
        <dbReference type="ARBA" id="ARBA00022490"/>
    </source>
</evidence>